<reference evidence="2 3" key="1">
    <citation type="submission" date="2022-09" db="EMBL/GenBank/DDBJ databases">
        <title>Genome sequencing of Flavivirga sp. MEBiC05379.</title>
        <authorList>
            <person name="Oh H.-M."/>
            <person name="Kwon K.K."/>
            <person name="Park M.J."/>
            <person name="Yang S.-H."/>
        </authorList>
    </citation>
    <scope>NUCLEOTIDE SEQUENCE [LARGE SCALE GENOMIC DNA]</scope>
    <source>
        <strain evidence="2 3">MEBiC05379</strain>
    </source>
</reference>
<feature type="transmembrane region" description="Helical" evidence="1">
    <location>
        <begin position="111"/>
        <end position="129"/>
    </location>
</feature>
<evidence type="ECO:0000313" key="3">
    <source>
        <dbReference type="Proteomes" id="UP001337305"/>
    </source>
</evidence>
<keyword evidence="1" id="KW-0472">Membrane</keyword>
<keyword evidence="3" id="KW-1185">Reference proteome</keyword>
<proteinExistence type="predicted"/>
<dbReference type="EMBL" id="JAODOP010000004">
    <property type="protein sequence ID" value="MEF3835486.1"/>
    <property type="molecule type" value="Genomic_DNA"/>
</dbReference>
<feature type="transmembrane region" description="Helical" evidence="1">
    <location>
        <begin position="56"/>
        <end position="80"/>
    </location>
</feature>
<dbReference type="RefSeq" id="WP_303307771.1">
    <property type="nucleotide sequence ID" value="NZ_JAODOP010000004.1"/>
</dbReference>
<comment type="caution">
    <text evidence="2">The sequence shown here is derived from an EMBL/GenBank/DDBJ whole genome shotgun (WGS) entry which is preliminary data.</text>
</comment>
<feature type="transmembrane region" description="Helical" evidence="1">
    <location>
        <begin position="12"/>
        <end position="36"/>
    </location>
</feature>
<sequence length="139" mass="15742">MTETSMNKPPVWFWIVSGIALIWNGLGVDGYLGQAYNTERYRSAFSAEELEMAANLPSWITAAFAIAVFAGVIGAIGLLLRKKWATIFWIISLIAVIIQMGYGFINKQVTHLWMTIMILVFAFLFLWFSRKSQAKGWLL</sequence>
<evidence type="ECO:0000256" key="1">
    <source>
        <dbReference type="SAM" id="Phobius"/>
    </source>
</evidence>
<dbReference type="Proteomes" id="UP001337305">
    <property type="component" value="Unassembled WGS sequence"/>
</dbReference>
<feature type="transmembrane region" description="Helical" evidence="1">
    <location>
        <begin position="87"/>
        <end position="105"/>
    </location>
</feature>
<name>A0ABU7XYR0_9FLAO</name>
<accession>A0ABU7XYR0</accession>
<gene>
    <name evidence="2" type="ORF">N1F79_20345</name>
</gene>
<keyword evidence="1" id="KW-1133">Transmembrane helix</keyword>
<organism evidence="2 3">
    <name type="scientific">Flavivirga spongiicola</name>
    <dbReference type="NCBI Taxonomy" id="421621"/>
    <lineage>
        <taxon>Bacteria</taxon>
        <taxon>Pseudomonadati</taxon>
        <taxon>Bacteroidota</taxon>
        <taxon>Flavobacteriia</taxon>
        <taxon>Flavobacteriales</taxon>
        <taxon>Flavobacteriaceae</taxon>
        <taxon>Flavivirga</taxon>
    </lineage>
</organism>
<keyword evidence="1" id="KW-0812">Transmembrane</keyword>
<evidence type="ECO:0000313" key="2">
    <source>
        <dbReference type="EMBL" id="MEF3835486.1"/>
    </source>
</evidence>
<protein>
    <submittedName>
        <fullName evidence="2">Uncharacterized protein</fullName>
    </submittedName>
</protein>